<reference evidence="1 2" key="1">
    <citation type="journal article" date="2021" name="MBio">
        <title>A New Model Trypanosomatid, Novymonas esmeraldas: Genomic Perception of Its 'Candidatus Pandoraea novymonadis' Endosymbiont.</title>
        <authorList>
            <person name="Zakharova A."/>
            <person name="Saura A."/>
            <person name="Butenko A."/>
            <person name="Podesvova L."/>
            <person name="Warmusova S."/>
            <person name="Kostygov A.Y."/>
            <person name="Nenarokova A."/>
            <person name="Lukes J."/>
            <person name="Opperdoes F.R."/>
            <person name="Yurchenko V."/>
        </authorList>
    </citation>
    <scope>NUCLEOTIDE SEQUENCE [LARGE SCALE GENOMIC DNA]</scope>
    <source>
        <strain evidence="1 2">E262AT.01</strain>
    </source>
</reference>
<dbReference type="Proteomes" id="UP001430356">
    <property type="component" value="Unassembled WGS sequence"/>
</dbReference>
<name>A0AAW0F3K9_9TRYP</name>
<dbReference type="EMBL" id="JAECZO010000004">
    <property type="protein sequence ID" value="KAK7200224.1"/>
    <property type="molecule type" value="Genomic_DNA"/>
</dbReference>
<evidence type="ECO:0000313" key="2">
    <source>
        <dbReference type="Proteomes" id="UP001430356"/>
    </source>
</evidence>
<evidence type="ECO:0000313" key="1">
    <source>
        <dbReference type="EMBL" id="KAK7200224.1"/>
    </source>
</evidence>
<sequence>MWVSKTRRAFRVSGRRRSSAFLELYGRAPCADTSAAQPSSSPAVADTDSALVACRALLQRIDAHLYIRPDQAPVTECIEALSSIERVVASSPARRSVAARGLWKDALALQARVPVSEVGAAADAATVLFLAGQPQRGCAVCRRVTGHQQFRGSLATEAALCECLRLLSVHVMCAGAAREQLSAEWWGFVGNMVDVARGVIAGADKAQRAPMARAMEVVAWSLDWLHHHHHHHGDSRSGETLAALRPRLPQWLPHLFAAFDAAVAAGSTSPSSLAVLPPRWVLAMAEHAAEDGDVAALERLLHHAMGREERCRANALFQLSARVADLLVRRFPRHPSAAHAVATFGTALECASLQPFGTTQEGFEAALAVLTHMSGPQPYAALQALLRHHPAETAAAVQERHGDVLTGSPGLSWRTALAAATQRIAAADPHWRECLPETLRLLSDAGTLTPFWRLLAEYNPADCGAPLSIAASLSRAMQRSGRWWHAVEVLDLLASAAAPRDATEDLQTSTACAETMRALLQARRWEDALHMFQLVGTVLPRSEAPVVSRLLTAMPAGAPWQVALASSENAGLVSATTRQTLLCLHADAPVSRLSREQLRKAAAATFAAHGRWDLVRAAVALHPTEVPLWRALVQALGRCADVVDDAVATATFAVPLPPGCWEDSSFVDAFARLCVQRGWLSLLSAHLTAVLASSRAPAAPLRRLCSEYEHLVCFLRTGRPPPADVVLHESYVVHHFVACVTRKRVSVVARLAGARATSKRHASAILRVPYESLGALRSGGDGSTTVRVTASPAVAAYPVEHCVFSAAGGHLLVGYKVPAAELFACARGMLRVLGNDGAYGLAYHMSAASSGLFLLLPASASLTWYSITLRVRLFVAVMVPEMPHVPLLATSFFRRYAMRWRGGGDGGGGDRHEVEADVVAENGQEVRHAWRSLKMHMNAEGWGPVELEAGAGDTYHIVELRVARRAPVARGGDDTVAEVKVFTSARSAQRPLSTDDADAVEWEL</sequence>
<dbReference type="AlphaFoldDB" id="A0AAW0F3K9"/>
<gene>
    <name evidence="1" type="ORF">NESM_000073900</name>
</gene>
<comment type="caution">
    <text evidence="1">The sequence shown here is derived from an EMBL/GenBank/DDBJ whole genome shotgun (WGS) entry which is preliminary data.</text>
</comment>
<accession>A0AAW0F3K9</accession>
<proteinExistence type="predicted"/>
<organism evidence="1 2">
    <name type="scientific">Novymonas esmeraldas</name>
    <dbReference type="NCBI Taxonomy" id="1808958"/>
    <lineage>
        <taxon>Eukaryota</taxon>
        <taxon>Discoba</taxon>
        <taxon>Euglenozoa</taxon>
        <taxon>Kinetoplastea</taxon>
        <taxon>Metakinetoplastina</taxon>
        <taxon>Trypanosomatida</taxon>
        <taxon>Trypanosomatidae</taxon>
        <taxon>Novymonas</taxon>
    </lineage>
</organism>
<protein>
    <submittedName>
        <fullName evidence="1">Uncharacterized protein</fullName>
    </submittedName>
</protein>
<keyword evidence="2" id="KW-1185">Reference proteome</keyword>